<feature type="transmembrane region" description="Helical" evidence="1">
    <location>
        <begin position="12"/>
        <end position="37"/>
    </location>
</feature>
<name>A0ABP9FMZ8_9SPHI</name>
<dbReference type="InterPro" id="IPR025250">
    <property type="entry name" value="DUF4199"/>
</dbReference>
<dbReference type="Proteomes" id="UP001501436">
    <property type="component" value="Unassembled WGS sequence"/>
</dbReference>
<feature type="transmembrane region" description="Helical" evidence="1">
    <location>
        <begin position="43"/>
        <end position="65"/>
    </location>
</feature>
<feature type="transmembrane region" description="Helical" evidence="1">
    <location>
        <begin position="86"/>
        <end position="109"/>
    </location>
</feature>
<dbReference type="EMBL" id="BAABJI010000001">
    <property type="protein sequence ID" value="GAA4908386.1"/>
    <property type="molecule type" value="Genomic_DNA"/>
</dbReference>
<evidence type="ECO:0000313" key="2">
    <source>
        <dbReference type="EMBL" id="GAA4908386.1"/>
    </source>
</evidence>
<accession>A0ABP9FMZ8</accession>
<dbReference type="Pfam" id="PF13858">
    <property type="entry name" value="DUF4199"/>
    <property type="match status" value="1"/>
</dbReference>
<organism evidence="2 3">
    <name type="scientific">Mucilaginibacter defluvii</name>
    <dbReference type="NCBI Taxonomy" id="1196019"/>
    <lineage>
        <taxon>Bacteria</taxon>
        <taxon>Pseudomonadati</taxon>
        <taxon>Bacteroidota</taxon>
        <taxon>Sphingobacteriia</taxon>
        <taxon>Sphingobacteriales</taxon>
        <taxon>Sphingobacteriaceae</taxon>
        <taxon>Mucilaginibacter</taxon>
    </lineage>
</organism>
<protein>
    <recommendedName>
        <fullName evidence="4">DUF4199 domain-containing protein</fullName>
    </recommendedName>
</protein>
<keyword evidence="1" id="KW-0472">Membrane</keyword>
<gene>
    <name evidence="2" type="ORF">GCM10023313_09160</name>
</gene>
<keyword evidence="3" id="KW-1185">Reference proteome</keyword>
<evidence type="ECO:0000256" key="1">
    <source>
        <dbReference type="SAM" id="Phobius"/>
    </source>
</evidence>
<evidence type="ECO:0000313" key="3">
    <source>
        <dbReference type="Proteomes" id="UP001501436"/>
    </source>
</evidence>
<proteinExistence type="predicted"/>
<comment type="caution">
    <text evidence="2">The sequence shown here is derived from an EMBL/GenBank/DDBJ whole genome shotgun (WGS) entry which is preliminary data.</text>
</comment>
<keyword evidence="1" id="KW-1133">Transmembrane helix</keyword>
<feature type="transmembrane region" description="Helical" evidence="1">
    <location>
        <begin position="161"/>
        <end position="183"/>
    </location>
</feature>
<keyword evidence="1" id="KW-0812">Transmembrane</keyword>
<sequence>MSTETKDQQIRKAAISSGIILGIASTILTVFSFYFTTGMTTNFWLIIGSPLIFAILLPIVVASFITRDLRKKIGGFWNFRQATSGIFIMFVISAIISSLFYSLVFSKIIEPQSVEKSKVATGNAVTAMMEKANASQSDIDKAVDDINKKFDEQADITFGKILMNIGISLIVWFIVSLIFAAIFKKDPPAYIDADNYSPPQPSV</sequence>
<evidence type="ECO:0008006" key="4">
    <source>
        <dbReference type="Google" id="ProtNLM"/>
    </source>
</evidence>
<dbReference type="RefSeq" id="WP_345329744.1">
    <property type="nucleotide sequence ID" value="NZ_BAABJI010000001.1"/>
</dbReference>
<reference evidence="3" key="1">
    <citation type="journal article" date="2019" name="Int. J. Syst. Evol. Microbiol.">
        <title>The Global Catalogue of Microorganisms (GCM) 10K type strain sequencing project: providing services to taxonomists for standard genome sequencing and annotation.</title>
        <authorList>
            <consortium name="The Broad Institute Genomics Platform"/>
            <consortium name="The Broad Institute Genome Sequencing Center for Infectious Disease"/>
            <person name="Wu L."/>
            <person name="Ma J."/>
        </authorList>
    </citation>
    <scope>NUCLEOTIDE SEQUENCE [LARGE SCALE GENOMIC DNA]</scope>
    <source>
        <strain evidence="3">JCM 18283</strain>
    </source>
</reference>